<dbReference type="PANTHER" id="PTHR43176:SF3">
    <property type="entry name" value="3-HYDROXYISOBUTYRYL-COA HYDROLASE, MITOCHONDRIAL"/>
    <property type="match status" value="1"/>
</dbReference>
<dbReference type="Pfam" id="PF16113">
    <property type="entry name" value="ECH_2"/>
    <property type="match status" value="1"/>
</dbReference>
<evidence type="ECO:0000256" key="5">
    <source>
        <dbReference type="ARBA" id="ARBA00023128"/>
    </source>
</evidence>
<dbReference type="InterPro" id="IPR045004">
    <property type="entry name" value="ECH_dom"/>
</dbReference>
<reference evidence="9" key="2">
    <citation type="submission" date="2009-11" db="EMBL/GenBank/DDBJ databases">
        <title>The Genome Sequence of Allomyces macrogynus strain ATCC 38327.</title>
        <authorList>
            <consortium name="The Broad Institute Genome Sequencing Platform"/>
            <person name="Russ C."/>
            <person name="Cuomo C."/>
            <person name="Shea T."/>
            <person name="Young S.K."/>
            <person name="Zeng Q."/>
            <person name="Koehrsen M."/>
            <person name="Haas B."/>
            <person name="Borodovsky M."/>
            <person name="Guigo R."/>
            <person name="Alvarado L."/>
            <person name="Berlin A."/>
            <person name="Borenstein D."/>
            <person name="Chen Z."/>
            <person name="Engels R."/>
            <person name="Freedman E."/>
            <person name="Gellesch M."/>
            <person name="Goldberg J."/>
            <person name="Griggs A."/>
            <person name="Gujja S."/>
            <person name="Heiman D."/>
            <person name="Hepburn T."/>
            <person name="Howarth C."/>
            <person name="Jen D."/>
            <person name="Larson L."/>
            <person name="Lewis B."/>
            <person name="Mehta T."/>
            <person name="Park D."/>
            <person name="Pearson M."/>
            <person name="Roberts A."/>
            <person name="Saif S."/>
            <person name="Shenoy N."/>
            <person name="Sisk P."/>
            <person name="Stolte C."/>
            <person name="Sykes S."/>
            <person name="Walk T."/>
            <person name="White J."/>
            <person name="Yandava C."/>
            <person name="Burger G."/>
            <person name="Gray M.W."/>
            <person name="Holland P.W.H."/>
            <person name="King N."/>
            <person name="Lang F.B.F."/>
            <person name="Roger A.J."/>
            <person name="Ruiz-Trillo I."/>
            <person name="Lander E."/>
            <person name="Nusbaum C."/>
        </authorList>
    </citation>
    <scope>NUCLEOTIDE SEQUENCE [LARGE SCALE GENOMIC DNA]</scope>
    <source>
        <strain evidence="9">ATCC 38327</strain>
    </source>
</reference>
<proteinExistence type="predicted"/>
<evidence type="ECO:0000256" key="3">
    <source>
        <dbReference type="ARBA" id="ARBA00011915"/>
    </source>
</evidence>
<dbReference type="SUPFAM" id="SSF52096">
    <property type="entry name" value="ClpP/crotonase"/>
    <property type="match status" value="1"/>
</dbReference>
<evidence type="ECO:0000259" key="7">
    <source>
        <dbReference type="Pfam" id="PF16113"/>
    </source>
</evidence>
<dbReference type="InterPro" id="IPR029045">
    <property type="entry name" value="ClpP/crotonase-like_dom_sf"/>
</dbReference>
<dbReference type="AlphaFoldDB" id="A0A0L0SHI3"/>
<evidence type="ECO:0000313" key="9">
    <source>
        <dbReference type="Proteomes" id="UP000054350"/>
    </source>
</evidence>
<dbReference type="InterPro" id="IPR032259">
    <property type="entry name" value="HIBYL-CoA-H"/>
</dbReference>
<accession>A0A0L0SHI3</accession>
<dbReference type="GO" id="GO:0006574">
    <property type="term" value="P:L-valine catabolic process"/>
    <property type="evidence" value="ECO:0007669"/>
    <property type="project" value="TreeGrafter"/>
</dbReference>
<name>A0A0L0SHI3_ALLM3</name>
<dbReference type="STRING" id="578462.A0A0L0SHI3"/>
<dbReference type="CDD" id="cd06558">
    <property type="entry name" value="crotonase-like"/>
    <property type="match status" value="1"/>
</dbReference>
<comment type="subcellular location">
    <subcellularLocation>
        <location evidence="2">Mitochondrion</location>
    </subcellularLocation>
</comment>
<keyword evidence="5" id="KW-0496">Mitochondrion</keyword>
<comment type="catalytic activity">
    <reaction evidence="1">
        <text>3-hydroxy-2-methylpropanoyl-CoA + H2O = 3-hydroxy-2-methylpropanoate + CoA + H(+)</text>
        <dbReference type="Rhea" id="RHEA:20888"/>
        <dbReference type="ChEBI" id="CHEBI:11805"/>
        <dbReference type="ChEBI" id="CHEBI:15377"/>
        <dbReference type="ChEBI" id="CHEBI:15378"/>
        <dbReference type="ChEBI" id="CHEBI:57287"/>
        <dbReference type="ChEBI" id="CHEBI:57340"/>
        <dbReference type="EC" id="3.1.2.4"/>
    </reaction>
</comment>
<dbReference type="eggNOG" id="KOG1684">
    <property type="taxonomic scope" value="Eukaryota"/>
</dbReference>
<evidence type="ECO:0000313" key="8">
    <source>
        <dbReference type="EMBL" id="KNE61917.1"/>
    </source>
</evidence>
<dbReference type="GO" id="GO:0003860">
    <property type="term" value="F:3-hydroxyisobutyryl-CoA hydrolase activity"/>
    <property type="evidence" value="ECO:0007669"/>
    <property type="project" value="UniProtKB-EC"/>
</dbReference>
<gene>
    <name evidence="8" type="ORF">AMAG_07186</name>
</gene>
<protein>
    <recommendedName>
        <fullName evidence="3">3-hydroxyisobutyryl-CoA hydrolase</fullName>
        <ecNumber evidence="3">3.1.2.4</ecNumber>
    </recommendedName>
    <alternativeName>
        <fullName evidence="6">3-hydroxyisobutyryl-coenzyme A hydrolase</fullName>
    </alternativeName>
</protein>
<dbReference type="PROSITE" id="PS00166">
    <property type="entry name" value="ENOYL_COA_HYDRATASE"/>
    <property type="match status" value="1"/>
</dbReference>
<keyword evidence="9" id="KW-1185">Reference proteome</keyword>
<dbReference type="VEuPathDB" id="FungiDB:AMAG_07186"/>
<reference evidence="8 9" key="1">
    <citation type="submission" date="2009-11" db="EMBL/GenBank/DDBJ databases">
        <title>Annotation of Allomyces macrogynus ATCC 38327.</title>
        <authorList>
            <consortium name="The Broad Institute Genome Sequencing Platform"/>
            <person name="Russ C."/>
            <person name="Cuomo C."/>
            <person name="Burger G."/>
            <person name="Gray M.W."/>
            <person name="Holland P.W.H."/>
            <person name="King N."/>
            <person name="Lang F.B.F."/>
            <person name="Roger A.J."/>
            <person name="Ruiz-Trillo I."/>
            <person name="Young S.K."/>
            <person name="Zeng Q."/>
            <person name="Gargeya S."/>
            <person name="Fitzgerald M."/>
            <person name="Haas B."/>
            <person name="Abouelleil A."/>
            <person name="Alvarado L."/>
            <person name="Arachchi H.M."/>
            <person name="Berlin A."/>
            <person name="Chapman S.B."/>
            <person name="Gearin G."/>
            <person name="Goldberg J."/>
            <person name="Griggs A."/>
            <person name="Gujja S."/>
            <person name="Hansen M."/>
            <person name="Heiman D."/>
            <person name="Howarth C."/>
            <person name="Larimer J."/>
            <person name="Lui A."/>
            <person name="MacDonald P.J.P."/>
            <person name="McCowen C."/>
            <person name="Montmayeur A."/>
            <person name="Murphy C."/>
            <person name="Neiman D."/>
            <person name="Pearson M."/>
            <person name="Priest M."/>
            <person name="Roberts A."/>
            <person name="Saif S."/>
            <person name="Shea T."/>
            <person name="Sisk P."/>
            <person name="Stolte C."/>
            <person name="Sykes S."/>
            <person name="Wortman J."/>
            <person name="Nusbaum C."/>
            <person name="Birren B."/>
        </authorList>
    </citation>
    <scope>NUCLEOTIDE SEQUENCE [LARGE SCALE GENOMIC DNA]</scope>
    <source>
        <strain evidence="8 9">ATCC 38327</strain>
    </source>
</reference>
<evidence type="ECO:0000256" key="4">
    <source>
        <dbReference type="ARBA" id="ARBA00022801"/>
    </source>
</evidence>
<dbReference type="OMA" id="WIVHAIS"/>
<dbReference type="PANTHER" id="PTHR43176">
    <property type="entry name" value="3-HYDROXYISOBUTYRYL-COA HYDROLASE-RELATED"/>
    <property type="match status" value="1"/>
</dbReference>
<dbReference type="EMBL" id="GG745339">
    <property type="protein sequence ID" value="KNE61917.1"/>
    <property type="molecule type" value="Genomic_DNA"/>
</dbReference>
<evidence type="ECO:0000256" key="2">
    <source>
        <dbReference type="ARBA" id="ARBA00004173"/>
    </source>
</evidence>
<feature type="domain" description="Enoyl-CoA hydratase/isomerase" evidence="7">
    <location>
        <begin position="51"/>
        <end position="369"/>
    </location>
</feature>
<evidence type="ECO:0000256" key="6">
    <source>
        <dbReference type="ARBA" id="ARBA00031181"/>
    </source>
</evidence>
<dbReference type="FunFam" id="3.90.226.10:FF:000026">
    <property type="entry name" value="3-hydroxyisobutyryl-CoA hydrolase, mitochondrial"/>
    <property type="match status" value="1"/>
</dbReference>
<sequence>MTTRSMMRVLNLARSLRAPSARTFSTTVAAQAPQSQPSTLEVLQRKSLGGRIFTLNRPASFNALNVEMIRTMTPQLMAWEASDMCNVIILKSDHPKAFCAGGDVKTLVDKIKDGKPAEAAVFMKEEYQLNHYIGTTPKPFVALIDGITMGGGVGISVHAPFRVATEKTIFAMPETAIGLFPDVGGTFFLPRLDGELGTYLALTGDRLLGSDVVTARIGTHYVPSERIPALTDRLCELEVSDWGVVNAAIEEFAEAPQPSAALQANRPIIDACFKYDTVAEIMAALEAHESEFAKKTLATLQAMSPLSLHLTLRQVRRGKTLDIASAFQFEWTLVNNIMMHPDFVEGVTAKLFTKPPTQPQWKSGNLSTAEMDALLLPPPEHAPVPLLRSTSYDQYPHRFLAMPAEEDVRRVVRGEESSVGDFAFESREAVEQWFAEHWPLRSLVAEGIQELNAMRRNATTVAGVSSSLTAPITNLEMQVGAGKIGVREHVRAILDRCTEVQDKVGLKWTA</sequence>
<keyword evidence="4" id="KW-0378">Hydrolase</keyword>
<dbReference type="Gene3D" id="3.90.226.10">
    <property type="entry name" value="2-enoyl-CoA Hydratase, Chain A, domain 1"/>
    <property type="match status" value="1"/>
</dbReference>
<evidence type="ECO:0000256" key="1">
    <source>
        <dbReference type="ARBA" id="ARBA00001709"/>
    </source>
</evidence>
<organism evidence="8 9">
    <name type="scientific">Allomyces macrogynus (strain ATCC 38327)</name>
    <name type="common">Allomyces javanicus var. macrogynus</name>
    <dbReference type="NCBI Taxonomy" id="578462"/>
    <lineage>
        <taxon>Eukaryota</taxon>
        <taxon>Fungi</taxon>
        <taxon>Fungi incertae sedis</taxon>
        <taxon>Blastocladiomycota</taxon>
        <taxon>Blastocladiomycetes</taxon>
        <taxon>Blastocladiales</taxon>
        <taxon>Blastocladiaceae</taxon>
        <taxon>Allomyces</taxon>
    </lineage>
</organism>
<dbReference type="NCBIfam" id="NF004127">
    <property type="entry name" value="PRK05617.1"/>
    <property type="match status" value="1"/>
</dbReference>
<dbReference type="OrthoDB" id="1737613at2759"/>
<dbReference type="InterPro" id="IPR018376">
    <property type="entry name" value="Enoyl-CoA_hyd/isom_CS"/>
</dbReference>
<dbReference type="EC" id="3.1.2.4" evidence="3"/>
<dbReference type="GO" id="GO:0005739">
    <property type="term" value="C:mitochondrion"/>
    <property type="evidence" value="ECO:0007669"/>
    <property type="project" value="UniProtKB-SubCell"/>
</dbReference>
<dbReference type="Proteomes" id="UP000054350">
    <property type="component" value="Unassembled WGS sequence"/>
</dbReference>